<evidence type="ECO:0000256" key="9">
    <source>
        <dbReference type="ARBA" id="ARBA00049982"/>
    </source>
</evidence>
<keyword evidence="14" id="KW-1185">Reference proteome</keyword>
<feature type="domain" description="U2A'/phosphoprotein 32 family A C-terminal" evidence="12">
    <location>
        <begin position="121"/>
        <end position="139"/>
    </location>
</feature>
<dbReference type="GO" id="GO:0005929">
    <property type="term" value="C:cilium"/>
    <property type="evidence" value="ECO:0007669"/>
    <property type="project" value="UniProtKB-SubCell"/>
</dbReference>
<keyword evidence="8" id="KW-0966">Cell projection</keyword>
<keyword evidence="4" id="KW-0433">Leucine-rich repeat</keyword>
<evidence type="ECO:0000256" key="4">
    <source>
        <dbReference type="ARBA" id="ARBA00022614"/>
    </source>
</evidence>
<dbReference type="GO" id="GO:0003351">
    <property type="term" value="P:epithelial cilium movement involved in extracellular fluid movement"/>
    <property type="evidence" value="ECO:0007669"/>
    <property type="project" value="Ensembl"/>
</dbReference>
<dbReference type="InterPro" id="IPR003603">
    <property type="entry name" value="U2A'_phosphoprotein32A_C"/>
</dbReference>
<keyword evidence="5" id="KW-0677">Repeat</keyword>
<reference evidence="13" key="2">
    <citation type="submission" date="2025-09" db="UniProtKB">
        <authorList>
            <consortium name="Ensembl"/>
        </authorList>
    </citation>
    <scope>IDENTIFICATION</scope>
</reference>
<dbReference type="FunFam" id="3.80.10.10:FF:000052">
    <property type="entry name" value="Leucine rich repeat containing 6"/>
    <property type="match status" value="1"/>
</dbReference>
<accession>A0A8C9ZX90</accession>
<protein>
    <recommendedName>
        <fullName evidence="10">Leucine-rich repeat-containing protein 6</fullName>
    </recommendedName>
</protein>
<dbReference type="GO" id="GO:0001947">
    <property type="term" value="P:heart looping"/>
    <property type="evidence" value="ECO:0007669"/>
    <property type="project" value="Ensembl"/>
</dbReference>
<dbReference type="Ensembl" id="ENSSLUT00000045250.1">
    <property type="protein sequence ID" value="ENSSLUP00000043862.1"/>
    <property type="gene ID" value="ENSSLUG00000019448.1"/>
</dbReference>
<evidence type="ECO:0000313" key="13">
    <source>
        <dbReference type="Ensembl" id="ENSSLUP00000043862.1"/>
    </source>
</evidence>
<evidence type="ECO:0000313" key="14">
    <source>
        <dbReference type="Proteomes" id="UP000694568"/>
    </source>
</evidence>
<sequence>MVRRRSEHNDCEISSLEEVSLHQQDIERIQHLDRWCRDLRILYLQNNLIPRIENVGRLKKLEYLNLALNNIEVIENLEGCESLQKLDLTVNFVGRLSSVESLKHNVHLRELFLVGNPCTEFQGYRQYVVSSLPQLKWLDGTEISRSERIGASQGLEETRRRVWEQEKEYLKRRAREREEAQRKEAGEEKGNKERKPGFDGRWYTDINNTAPVLEENKENQDAEGNVVNSDLDDARREKEFWETPCSFTPESRVEAHRHLEEKKKAKEKEKEKKPKAPRTLITAEGRVMNVNEPKLDFSLTEDEENNTIVLDLGVYRHMDTSLIGVDVQPTYARVTVKGKIFQMVLPAEVKPDSSTAQRSQTTGHLVLTMPRAEGEIKVTKSVLPPPRARQSRCSDSPEDNKRRAGVPEWLEVDPSRRTALDLGDIVPRRSANEGPLDTSRMAPPPPPEHSRFSHDFVDDPDVPPLV</sequence>
<dbReference type="PANTHER" id="PTHR18849">
    <property type="entry name" value="LEUCINE RICH REPEAT PROTEIN"/>
    <property type="match status" value="1"/>
</dbReference>
<evidence type="ECO:0000259" key="12">
    <source>
        <dbReference type="SMART" id="SM00446"/>
    </source>
</evidence>
<evidence type="ECO:0000256" key="3">
    <source>
        <dbReference type="ARBA" id="ARBA00022490"/>
    </source>
</evidence>
<feature type="region of interest" description="Disordered" evidence="11">
    <location>
        <begin position="248"/>
        <end position="276"/>
    </location>
</feature>
<reference evidence="13" key="1">
    <citation type="submission" date="2025-08" db="UniProtKB">
        <authorList>
            <consortium name="Ensembl"/>
        </authorList>
    </citation>
    <scope>IDENTIFICATION</scope>
</reference>
<dbReference type="GO" id="GO:0048793">
    <property type="term" value="P:pronephros development"/>
    <property type="evidence" value="ECO:0007669"/>
    <property type="project" value="Ensembl"/>
</dbReference>
<name>A0A8C9ZX90_SANLU</name>
<dbReference type="Pfam" id="PF14580">
    <property type="entry name" value="LRR_9"/>
    <property type="match status" value="1"/>
</dbReference>
<keyword evidence="6" id="KW-0175">Coiled coil</keyword>
<evidence type="ECO:0000256" key="1">
    <source>
        <dbReference type="ARBA" id="ARBA00004138"/>
    </source>
</evidence>
<keyword evidence="3" id="KW-0963">Cytoplasm</keyword>
<evidence type="ECO:0000256" key="11">
    <source>
        <dbReference type="SAM" id="MobiDB-lite"/>
    </source>
</evidence>
<dbReference type="Pfam" id="PF23602">
    <property type="entry name" value="CS_DNAAF11_C"/>
    <property type="match status" value="1"/>
</dbReference>
<dbReference type="GO" id="GO:0005576">
    <property type="term" value="C:extracellular region"/>
    <property type="evidence" value="ECO:0007669"/>
    <property type="project" value="GOC"/>
</dbReference>
<comment type="similarity">
    <text evidence="9">Belongs to the tilB family.</text>
</comment>
<dbReference type="GO" id="GO:0036158">
    <property type="term" value="P:outer dynein arm assembly"/>
    <property type="evidence" value="ECO:0007669"/>
    <property type="project" value="TreeGrafter"/>
</dbReference>
<evidence type="ECO:0000256" key="10">
    <source>
        <dbReference type="ARBA" id="ARBA00050057"/>
    </source>
</evidence>
<evidence type="ECO:0000256" key="5">
    <source>
        <dbReference type="ARBA" id="ARBA00022737"/>
    </source>
</evidence>
<feature type="compositionally biased region" description="Basic and acidic residues" evidence="11">
    <location>
        <begin position="173"/>
        <end position="198"/>
    </location>
</feature>
<dbReference type="InterPro" id="IPR032675">
    <property type="entry name" value="LRR_dom_sf"/>
</dbReference>
<evidence type="ECO:0000256" key="8">
    <source>
        <dbReference type="ARBA" id="ARBA00023273"/>
    </source>
</evidence>
<dbReference type="PROSITE" id="PS51450">
    <property type="entry name" value="LRR"/>
    <property type="match status" value="2"/>
</dbReference>
<feature type="compositionally biased region" description="Basic and acidic residues" evidence="11">
    <location>
        <begin position="448"/>
        <end position="457"/>
    </location>
</feature>
<dbReference type="SMART" id="SM00446">
    <property type="entry name" value="LRRcap"/>
    <property type="match status" value="1"/>
</dbReference>
<dbReference type="Gene3D" id="3.80.10.10">
    <property type="entry name" value="Ribonuclease Inhibitor"/>
    <property type="match status" value="1"/>
</dbReference>
<keyword evidence="7" id="KW-0969">Cilium</keyword>
<dbReference type="PANTHER" id="PTHR18849:SF0">
    <property type="entry name" value="CILIA- AND FLAGELLA-ASSOCIATED PROTEIN 410-RELATED"/>
    <property type="match status" value="1"/>
</dbReference>
<dbReference type="GO" id="GO:0005737">
    <property type="term" value="C:cytoplasm"/>
    <property type="evidence" value="ECO:0007669"/>
    <property type="project" value="UniProtKB-SubCell"/>
</dbReference>
<feature type="compositionally biased region" description="Basic and acidic residues" evidence="11">
    <location>
        <begin position="251"/>
        <end position="274"/>
    </location>
</feature>
<evidence type="ECO:0000256" key="6">
    <source>
        <dbReference type="ARBA" id="ARBA00023054"/>
    </source>
</evidence>
<dbReference type="Proteomes" id="UP000694568">
    <property type="component" value="Unplaced"/>
</dbReference>
<dbReference type="SUPFAM" id="SSF52058">
    <property type="entry name" value="L domain-like"/>
    <property type="match status" value="1"/>
</dbReference>
<gene>
    <name evidence="13" type="primary">dnaaf11</name>
</gene>
<dbReference type="AlphaFoldDB" id="A0A8C9ZX90"/>
<evidence type="ECO:0000256" key="2">
    <source>
        <dbReference type="ARBA" id="ARBA00004496"/>
    </source>
</evidence>
<dbReference type="GO" id="GO:0009953">
    <property type="term" value="P:dorsal/ventral pattern formation"/>
    <property type="evidence" value="ECO:0007669"/>
    <property type="project" value="Ensembl"/>
</dbReference>
<dbReference type="GO" id="GO:0060027">
    <property type="term" value="P:convergent extension involved in gastrulation"/>
    <property type="evidence" value="ECO:0007669"/>
    <property type="project" value="Ensembl"/>
</dbReference>
<feature type="region of interest" description="Disordered" evidence="11">
    <location>
        <begin position="383"/>
        <end position="466"/>
    </location>
</feature>
<dbReference type="InterPro" id="IPR056496">
    <property type="entry name" value="CS_DNAAF11_C"/>
</dbReference>
<evidence type="ECO:0000256" key="7">
    <source>
        <dbReference type="ARBA" id="ARBA00023069"/>
    </source>
</evidence>
<organism evidence="13 14">
    <name type="scientific">Sander lucioperca</name>
    <name type="common">Pike-perch</name>
    <name type="synonym">Perca lucioperca</name>
    <dbReference type="NCBI Taxonomy" id="283035"/>
    <lineage>
        <taxon>Eukaryota</taxon>
        <taxon>Metazoa</taxon>
        <taxon>Chordata</taxon>
        <taxon>Craniata</taxon>
        <taxon>Vertebrata</taxon>
        <taxon>Euteleostomi</taxon>
        <taxon>Actinopterygii</taxon>
        <taxon>Neopterygii</taxon>
        <taxon>Teleostei</taxon>
        <taxon>Neoteleostei</taxon>
        <taxon>Acanthomorphata</taxon>
        <taxon>Eupercaria</taxon>
        <taxon>Perciformes</taxon>
        <taxon>Percoidei</taxon>
        <taxon>Percidae</taxon>
        <taxon>Luciopercinae</taxon>
        <taxon>Sander</taxon>
    </lineage>
</organism>
<comment type="subcellular location">
    <subcellularLocation>
        <location evidence="1">Cell projection</location>
        <location evidence="1">Cilium</location>
    </subcellularLocation>
    <subcellularLocation>
        <location evidence="2">Cytoplasm</location>
    </subcellularLocation>
</comment>
<dbReference type="GO" id="GO:0003146">
    <property type="term" value="P:heart jogging"/>
    <property type="evidence" value="ECO:0007669"/>
    <property type="project" value="Ensembl"/>
</dbReference>
<dbReference type="InterPro" id="IPR001611">
    <property type="entry name" value="Leu-rich_rpt"/>
</dbReference>
<dbReference type="GO" id="GO:0060294">
    <property type="term" value="P:cilium movement involved in cell motility"/>
    <property type="evidence" value="ECO:0007669"/>
    <property type="project" value="Ensembl"/>
</dbReference>
<dbReference type="SMART" id="SM00365">
    <property type="entry name" value="LRR_SD22"/>
    <property type="match status" value="2"/>
</dbReference>
<dbReference type="GO" id="GO:0044458">
    <property type="term" value="P:motile cilium assembly"/>
    <property type="evidence" value="ECO:0007669"/>
    <property type="project" value="Ensembl"/>
</dbReference>
<dbReference type="GeneTree" id="ENSGT00940000158506"/>
<feature type="region of interest" description="Disordered" evidence="11">
    <location>
        <begin position="173"/>
        <end position="204"/>
    </location>
</feature>
<proteinExistence type="inferred from homology"/>